<evidence type="ECO:0000313" key="5">
    <source>
        <dbReference type="Proteomes" id="UP000434957"/>
    </source>
</evidence>
<dbReference type="EMBL" id="QXFT01001927">
    <property type="protein sequence ID" value="KAE9307393.1"/>
    <property type="molecule type" value="Genomic_DNA"/>
</dbReference>
<evidence type="ECO:0000313" key="2">
    <source>
        <dbReference type="EMBL" id="KAE9007818.1"/>
    </source>
</evidence>
<organism evidence="2 4">
    <name type="scientific">Phytophthora rubi</name>
    <dbReference type="NCBI Taxonomy" id="129364"/>
    <lineage>
        <taxon>Eukaryota</taxon>
        <taxon>Sar</taxon>
        <taxon>Stramenopiles</taxon>
        <taxon>Oomycota</taxon>
        <taxon>Peronosporomycetes</taxon>
        <taxon>Peronosporales</taxon>
        <taxon>Peronosporaceae</taxon>
        <taxon>Phytophthora</taxon>
    </lineage>
</organism>
<evidence type="ECO:0000313" key="1">
    <source>
        <dbReference type="EMBL" id="KAE9005065.1"/>
    </source>
</evidence>
<evidence type="ECO:0000313" key="6">
    <source>
        <dbReference type="Proteomes" id="UP000435112"/>
    </source>
</evidence>
<dbReference type="EMBL" id="QXFU01001319">
    <property type="protein sequence ID" value="KAE9005065.1"/>
    <property type="molecule type" value="Genomic_DNA"/>
</dbReference>
<evidence type="ECO:0000313" key="3">
    <source>
        <dbReference type="EMBL" id="KAE9307393.1"/>
    </source>
</evidence>
<dbReference type="AlphaFoldDB" id="A0A6A3KR00"/>
<reference evidence="4 6" key="1">
    <citation type="submission" date="2018-09" db="EMBL/GenBank/DDBJ databases">
        <title>Genomic investigation of the strawberry pathogen Phytophthora fragariae indicates pathogenicity is determined by transcriptional variation in three key races.</title>
        <authorList>
            <person name="Adams T.M."/>
            <person name="Armitage A.D."/>
            <person name="Sobczyk M.K."/>
            <person name="Bates H.J."/>
            <person name="Dunwell J.M."/>
            <person name="Nellist C.F."/>
            <person name="Harrison R.J."/>
        </authorList>
    </citation>
    <scope>NUCLEOTIDE SEQUENCE [LARGE SCALE GENOMIC DNA]</scope>
    <source>
        <strain evidence="2 4">SCRP249</strain>
        <strain evidence="1 6">SCRP324</strain>
        <strain evidence="3 5">SCRP333</strain>
    </source>
</reference>
<name>A0A6A3KR00_9STRA</name>
<evidence type="ECO:0000313" key="4">
    <source>
        <dbReference type="Proteomes" id="UP000429607"/>
    </source>
</evidence>
<dbReference type="OrthoDB" id="10269199at2759"/>
<protein>
    <submittedName>
        <fullName evidence="2">Uncharacterized protein</fullName>
    </submittedName>
</protein>
<dbReference type="Proteomes" id="UP000435112">
    <property type="component" value="Unassembled WGS sequence"/>
</dbReference>
<dbReference type="Proteomes" id="UP000434957">
    <property type="component" value="Unassembled WGS sequence"/>
</dbReference>
<accession>A0A6A3KR00</accession>
<comment type="caution">
    <text evidence="2">The sequence shown here is derived from an EMBL/GenBank/DDBJ whole genome shotgun (WGS) entry which is preliminary data.</text>
</comment>
<dbReference type="EMBL" id="QXFV01001360">
    <property type="protein sequence ID" value="KAE9007818.1"/>
    <property type="molecule type" value="Genomic_DNA"/>
</dbReference>
<dbReference type="Proteomes" id="UP000429607">
    <property type="component" value="Unassembled WGS sequence"/>
</dbReference>
<sequence>MSLSALFALHAVCSDNISLPEFLSKETNVCCDSTTCIYNSACGGAFNNPEAAQ</sequence>
<gene>
    <name evidence="2" type="ORF">PR001_g16872</name>
    <name evidence="1" type="ORF">PR002_g16874</name>
    <name evidence="3" type="ORF">PR003_g21006</name>
</gene>
<proteinExistence type="predicted"/>
<keyword evidence="5" id="KW-1185">Reference proteome</keyword>